<dbReference type="EMBL" id="CP036339">
    <property type="protein sequence ID" value="QDT72478.1"/>
    <property type="molecule type" value="Genomic_DNA"/>
</dbReference>
<accession>A0A517TVT1</accession>
<dbReference type="OrthoDB" id="285275at2"/>
<proteinExistence type="predicted"/>
<protein>
    <submittedName>
        <fullName evidence="1">Uncharacterized protein</fullName>
    </submittedName>
</protein>
<organism evidence="1 2">
    <name type="scientific">Lacipirellula limnantheis</name>
    <dbReference type="NCBI Taxonomy" id="2528024"/>
    <lineage>
        <taxon>Bacteria</taxon>
        <taxon>Pseudomonadati</taxon>
        <taxon>Planctomycetota</taxon>
        <taxon>Planctomycetia</taxon>
        <taxon>Pirellulales</taxon>
        <taxon>Lacipirellulaceae</taxon>
        <taxon>Lacipirellula</taxon>
    </lineage>
</organism>
<dbReference type="RefSeq" id="WP_145432042.1">
    <property type="nucleotide sequence ID" value="NZ_CP036339.1"/>
</dbReference>
<evidence type="ECO:0000313" key="1">
    <source>
        <dbReference type="EMBL" id="QDT72478.1"/>
    </source>
</evidence>
<reference evidence="1 2" key="1">
    <citation type="submission" date="2019-02" db="EMBL/GenBank/DDBJ databases">
        <title>Deep-cultivation of Planctomycetes and their phenomic and genomic characterization uncovers novel biology.</title>
        <authorList>
            <person name="Wiegand S."/>
            <person name="Jogler M."/>
            <person name="Boedeker C."/>
            <person name="Pinto D."/>
            <person name="Vollmers J."/>
            <person name="Rivas-Marin E."/>
            <person name="Kohn T."/>
            <person name="Peeters S.H."/>
            <person name="Heuer A."/>
            <person name="Rast P."/>
            <person name="Oberbeckmann S."/>
            <person name="Bunk B."/>
            <person name="Jeske O."/>
            <person name="Meyerdierks A."/>
            <person name="Storesund J.E."/>
            <person name="Kallscheuer N."/>
            <person name="Luecker S."/>
            <person name="Lage O.M."/>
            <person name="Pohl T."/>
            <person name="Merkel B.J."/>
            <person name="Hornburger P."/>
            <person name="Mueller R.-W."/>
            <person name="Bruemmer F."/>
            <person name="Labrenz M."/>
            <person name="Spormann A.M."/>
            <person name="Op den Camp H."/>
            <person name="Overmann J."/>
            <person name="Amann R."/>
            <person name="Jetten M.S.M."/>
            <person name="Mascher T."/>
            <person name="Medema M.H."/>
            <person name="Devos D.P."/>
            <person name="Kaster A.-K."/>
            <person name="Ovreas L."/>
            <person name="Rohde M."/>
            <person name="Galperin M.Y."/>
            <person name="Jogler C."/>
        </authorList>
    </citation>
    <scope>NUCLEOTIDE SEQUENCE [LARGE SCALE GENOMIC DNA]</scope>
    <source>
        <strain evidence="1 2">I41</strain>
    </source>
</reference>
<keyword evidence="2" id="KW-1185">Reference proteome</keyword>
<gene>
    <name evidence="1" type="ORF">I41_16570</name>
</gene>
<dbReference type="AlphaFoldDB" id="A0A517TVT1"/>
<sequence>MLHFTCDCCKRPINPEQELRYVVRVEVYAALDPMQEETDDEHDHLQEIQDILDRLDDADDDRISDEVYQQKRYDLCSNCRSAYVKNPLGRVALHELGFSQN</sequence>
<evidence type="ECO:0000313" key="2">
    <source>
        <dbReference type="Proteomes" id="UP000317909"/>
    </source>
</evidence>
<name>A0A517TVT1_9BACT</name>
<dbReference type="KEGG" id="llh:I41_16570"/>
<dbReference type="Proteomes" id="UP000317909">
    <property type="component" value="Chromosome"/>
</dbReference>